<keyword evidence="3" id="KW-1185">Reference proteome</keyword>
<protein>
    <submittedName>
        <fullName evidence="2">Uncharacterized protein</fullName>
    </submittedName>
</protein>
<evidence type="ECO:0000256" key="1">
    <source>
        <dbReference type="SAM" id="MobiDB-lite"/>
    </source>
</evidence>
<feature type="compositionally biased region" description="Low complexity" evidence="1">
    <location>
        <begin position="127"/>
        <end position="146"/>
    </location>
</feature>
<dbReference type="EMBL" id="JAVIJP010000087">
    <property type="protein sequence ID" value="KAL3616631.1"/>
    <property type="molecule type" value="Genomic_DNA"/>
</dbReference>
<feature type="compositionally biased region" description="Polar residues" evidence="1">
    <location>
        <begin position="217"/>
        <end position="229"/>
    </location>
</feature>
<feature type="compositionally biased region" description="Acidic residues" evidence="1">
    <location>
        <begin position="576"/>
        <end position="596"/>
    </location>
</feature>
<dbReference type="AlphaFoldDB" id="A0ABD3BHV2"/>
<feature type="region of interest" description="Disordered" evidence="1">
    <location>
        <begin position="305"/>
        <end position="380"/>
    </location>
</feature>
<feature type="compositionally biased region" description="Low complexity" evidence="1">
    <location>
        <begin position="52"/>
        <end position="63"/>
    </location>
</feature>
<organism evidence="2 3">
    <name type="scientific">Castilleja foliolosa</name>
    <dbReference type="NCBI Taxonomy" id="1961234"/>
    <lineage>
        <taxon>Eukaryota</taxon>
        <taxon>Viridiplantae</taxon>
        <taxon>Streptophyta</taxon>
        <taxon>Embryophyta</taxon>
        <taxon>Tracheophyta</taxon>
        <taxon>Spermatophyta</taxon>
        <taxon>Magnoliopsida</taxon>
        <taxon>eudicotyledons</taxon>
        <taxon>Gunneridae</taxon>
        <taxon>Pentapetalae</taxon>
        <taxon>asterids</taxon>
        <taxon>lamiids</taxon>
        <taxon>Lamiales</taxon>
        <taxon>Orobanchaceae</taxon>
        <taxon>Pedicularideae</taxon>
        <taxon>Castillejinae</taxon>
        <taxon>Castilleja</taxon>
    </lineage>
</organism>
<name>A0ABD3BHV2_9LAMI</name>
<feature type="compositionally biased region" description="Polar residues" evidence="1">
    <location>
        <begin position="613"/>
        <end position="630"/>
    </location>
</feature>
<dbReference type="PANTHER" id="PTHR47820:SF3">
    <property type="entry name" value="OS07G0499800 PROTEIN"/>
    <property type="match status" value="1"/>
</dbReference>
<feature type="compositionally biased region" description="Polar residues" evidence="1">
    <location>
        <begin position="326"/>
        <end position="341"/>
    </location>
</feature>
<dbReference type="Proteomes" id="UP001632038">
    <property type="component" value="Unassembled WGS sequence"/>
</dbReference>
<feature type="region of interest" description="Disordered" evidence="1">
    <location>
        <begin position="211"/>
        <end position="232"/>
    </location>
</feature>
<gene>
    <name evidence="2" type="ORF">CASFOL_039025</name>
</gene>
<accession>A0ABD3BHV2</accession>
<feature type="region of interest" description="Disordered" evidence="1">
    <location>
        <begin position="45"/>
        <end position="68"/>
    </location>
</feature>
<feature type="region of interest" description="Disordered" evidence="1">
    <location>
        <begin position="551"/>
        <end position="670"/>
    </location>
</feature>
<feature type="compositionally biased region" description="Low complexity" evidence="1">
    <location>
        <begin position="640"/>
        <end position="668"/>
    </location>
</feature>
<proteinExistence type="predicted"/>
<evidence type="ECO:0000313" key="2">
    <source>
        <dbReference type="EMBL" id="KAL3616631.1"/>
    </source>
</evidence>
<feature type="compositionally biased region" description="Polar residues" evidence="1">
    <location>
        <begin position="355"/>
        <end position="373"/>
    </location>
</feature>
<sequence length="830" mass="95233">MASFQVEIAPSSPFGCAAIHNRRDPCFQNNLIELTDLWVHRPQWQSNERENNNNNNNNNTHSSSNHRNKWAKAREMVLSVDHGPTKAHNSSTSEPSHSRKLSFEVSNLGGVSSLVQKWKGFEATLSPNNNPSTKNNNNNTTQENVEPPTPTPTPTIARSLNEDDSLGDWEPISGPPSSRSRDSDTTDIERLRVADIIRKWKDNDGIVCESPPPRIKLTNTTSSDQSEQRCFTPPANSLRIRGRQAYNDLLMQIELNRKEELQGLVERKPVSNFSHRGRIQAMLRFRFLRRAIEAKEAIQPHVTRTREGVNPSAQNGSIRSKELTDNNDTCTTQNECVTNKQVNENRSEEVNNSSAIQDSEVSITPRQHDVSQSFHEDEDTQKNGRLFHRYENLGHEKNPFSILIRQEHNEETNISLCNKEEDDAKHNLLTKINYDPIGECEDPPSYQEDELASSQDLVDTTSMYWVSDGCVSNTDAEWDESQSENQVENNREWIDEVSRPRSDWENLRQARYQEMLDRFSENEDIRVLLGRKSVSTFLSSDLRDKIDQVMASRAQGPQTPKNNRIREEKHETTLSEQDEGQEDYNDQNFDEYEEPESSIGQHQQYNESDDYTDQVTISSPPESWPQNQLGSGDYSYLAASPSTQQSNSSNYYSQNSRPNSSGSSARPGPTIDMELVIDLRRHMQQLHQEMSELRKSIKCCVDMQIELQRSIKKEVQTAMQHSEAKNRGRRNAMKKVEEKCCACCKMQVDTLLYNEVSDMQSSKNGRCPTIFKSLLNYTHEGVLALEDRHRTHMIEIQMLPLYIISSDEDYIRLPMKFFLGMFFSIVFDFS</sequence>
<feature type="region of interest" description="Disordered" evidence="1">
    <location>
        <begin position="123"/>
        <end position="186"/>
    </location>
</feature>
<reference evidence="3" key="1">
    <citation type="journal article" date="2024" name="IScience">
        <title>Strigolactones Initiate the Formation of Haustorium-like Structures in Castilleja.</title>
        <authorList>
            <person name="Buerger M."/>
            <person name="Peterson D."/>
            <person name="Chory J."/>
        </authorList>
    </citation>
    <scope>NUCLEOTIDE SEQUENCE [LARGE SCALE GENOMIC DNA]</scope>
</reference>
<comment type="caution">
    <text evidence="2">The sequence shown here is derived from an EMBL/GenBank/DDBJ whole genome shotgun (WGS) entry which is preliminary data.</text>
</comment>
<dbReference type="PANTHER" id="PTHR47820">
    <property type="entry name" value="BNAC05G24000D PROTEIN"/>
    <property type="match status" value="1"/>
</dbReference>
<evidence type="ECO:0000313" key="3">
    <source>
        <dbReference type="Proteomes" id="UP001632038"/>
    </source>
</evidence>
<feature type="compositionally biased region" description="Basic and acidic residues" evidence="1">
    <location>
        <begin position="564"/>
        <end position="573"/>
    </location>
</feature>